<keyword evidence="2" id="KW-0012">Acyltransferase</keyword>
<accession>A0A143PKL6</accession>
<evidence type="ECO:0000256" key="1">
    <source>
        <dbReference type="ARBA" id="ARBA00022679"/>
    </source>
</evidence>
<dbReference type="AlphaFoldDB" id="A0A143PKL6"/>
<evidence type="ECO:0000313" key="5">
    <source>
        <dbReference type="Proteomes" id="UP000076079"/>
    </source>
</evidence>
<organism evidence="4 5">
    <name type="scientific">Luteitalea pratensis</name>
    <dbReference type="NCBI Taxonomy" id="1855912"/>
    <lineage>
        <taxon>Bacteria</taxon>
        <taxon>Pseudomonadati</taxon>
        <taxon>Acidobacteriota</taxon>
        <taxon>Vicinamibacteria</taxon>
        <taxon>Vicinamibacterales</taxon>
        <taxon>Vicinamibacteraceae</taxon>
        <taxon>Luteitalea</taxon>
    </lineage>
</organism>
<dbReference type="OrthoDB" id="5292888at2"/>
<name>A0A143PKL6_LUTPR</name>
<gene>
    <name evidence="4" type="ORF">LuPra_01508</name>
</gene>
<dbReference type="InterPro" id="IPR000182">
    <property type="entry name" value="GNAT_dom"/>
</dbReference>
<reference evidence="5" key="2">
    <citation type="submission" date="2016-04" db="EMBL/GenBank/DDBJ databases">
        <title>First Complete Genome Sequence of a Subdivision 6 Acidobacterium.</title>
        <authorList>
            <person name="Huang S."/>
            <person name="Vieira S."/>
            <person name="Bunk B."/>
            <person name="Riedel T."/>
            <person name="Sproeer C."/>
            <person name="Overmann J."/>
        </authorList>
    </citation>
    <scope>NUCLEOTIDE SEQUENCE [LARGE SCALE GENOMIC DNA]</scope>
    <source>
        <strain evidence="5">DSM 100886 HEG_-6_39</strain>
    </source>
</reference>
<dbReference type="STRING" id="1855912.LuPra_01508"/>
<feature type="domain" description="N-acetyltransferase" evidence="3">
    <location>
        <begin position="3"/>
        <end position="170"/>
    </location>
</feature>
<keyword evidence="1 4" id="KW-0808">Transferase</keyword>
<dbReference type="InterPro" id="IPR050832">
    <property type="entry name" value="Bact_Acetyltransf"/>
</dbReference>
<dbReference type="SUPFAM" id="SSF55729">
    <property type="entry name" value="Acyl-CoA N-acyltransferases (Nat)"/>
    <property type="match status" value="1"/>
</dbReference>
<evidence type="ECO:0000313" key="4">
    <source>
        <dbReference type="EMBL" id="AMY08314.1"/>
    </source>
</evidence>
<dbReference type="CDD" id="cd04301">
    <property type="entry name" value="NAT_SF"/>
    <property type="match status" value="1"/>
</dbReference>
<dbReference type="RefSeq" id="WP_110170165.1">
    <property type="nucleotide sequence ID" value="NZ_CP015136.1"/>
</dbReference>
<dbReference type="PROSITE" id="PS51186">
    <property type="entry name" value="GNAT"/>
    <property type="match status" value="1"/>
</dbReference>
<dbReference type="Proteomes" id="UP000076079">
    <property type="component" value="Chromosome"/>
</dbReference>
<dbReference type="Gene3D" id="3.40.630.30">
    <property type="match status" value="1"/>
</dbReference>
<dbReference type="GO" id="GO:0016747">
    <property type="term" value="F:acyltransferase activity, transferring groups other than amino-acyl groups"/>
    <property type="evidence" value="ECO:0007669"/>
    <property type="project" value="InterPro"/>
</dbReference>
<dbReference type="Pfam" id="PF00583">
    <property type="entry name" value="Acetyltransf_1"/>
    <property type="match status" value="1"/>
</dbReference>
<sequence>MPFRVRSATTDDIPALAELHVQTFNETHRAGRPGGPSYELRERQWREAFAVTDESWFCFVVEDDDGDLVAFAKGTPHDGGVPGFAGELNKIYALQRVQRQGLGRLLLCSVARQFLGRGVTSMLLFGEASNPSNGFYEAFGAQRLVSDTGEFHGGYGWRDLRALVARCAGR</sequence>
<proteinExistence type="predicted"/>
<protein>
    <submittedName>
        <fullName evidence="4">Putative acetyltransferase</fullName>
    </submittedName>
</protein>
<evidence type="ECO:0000259" key="3">
    <source>
        <dbReference type="PROSITE" id="PS51186"/>
    </source>
</evidence>
<dbReference type="InterPro" id="IPR016181">
    <property type="entry name" value="Acyl_CoA_acyltransferase"/>
</dbReference>
<dbReference type="EMBL" id="CP015136">
    <property type="protein sequence ID" value="AMY08314.1"/>
    <property type="molecule type" value="Genomic_DNA"/>
</dbReference>
<dbReference type="KEGG" id="abac:LuPra_01508"/>
<keyword evidence="5" id="KW-1185">Reference proteome</keyword>
<evidence type="ECO:0000256" key="2">
    <source>
        <dbReference type="ARBA" id="ARBA00023315"/>
    </source>
</evidence>
<dbReference type="PANTHER" id="PTHR43877">
    <property type="entry name" value="AMINOALKYLPHOSPHONATE N-ACETYLTRANSFERASE-RELATED-RELATED"/>
    <property type="match status" value="1"/>
</dbReference>
<reference evidence="4 5" key="1">
    <citation type="journal article" date="2016" name="Genome Announc.">
        <title>First Complete Genome Sequence of a Subdivision 6 Acidobacterium Strain.</title>
        <authorList>
            <person name="Huang S."/>
            <person name="Vieira S."/>
            <person name="Bunk B."/>
            <person name="Riedel T."/>
            <person name="Sproer C."/>
            <person name="Overmann J."/>
        </authorList>
    </citation>
    <scope>NUCLEOTIDE SEQUENCE [LARGE SCALE GENOMIC DNA]</scope>
    <source>
        <strain evidence="5">DSM 100886 HEG_-6_39</strain>
    </source>
</reference>